<accession>A0ABU1X560</accession>
<dbReference type="Proteomes" id="UP001267638">
    <property type="component" value="Unassembled WGS sequence"/>
</dbReference>
<evidence type="ECO:0008006" key="3">
    <source>
        <dbReference type="Google" id="ProtNLM"/>
    </source>
</evidence>
<dbReference type="Pfam" id="PF11136">
    <property type="entry name" value="DUF2889"/>
    <property type="match status" value="1"/>
</dbReference>
<comment type="caution">
    <text evidence="1">The sequence shown here is derived from an EMBL/GenBank/DDBJ whole genome shotgun (WGS) entry which is preliminary data.</text>
</comment>
<evidence type="ECO:0000313" key="2">
    <source>
        <dbReference type="Proteomes" id="UP001267638"/>
    </source>
</evidence>
<dbReference type="EMBL" id="JAVDWV010000019">
    <property type="protein sequence ID" value="MDR7156717.1"/>
    <property type="molecule type" value="Genomic_DNA"/>
</dbReference>
<reference evidence="1 2" key="1">
    <citation type="submission" date="2023-07" db="EMBL/GenBank/DDBJ databases">
        <title>Sorghum-associated microbial communities from plants grown in Nebraska, USA.</title>
        <authorList>
            <person name="Schachtman D."/>
        </authorList>
    </citation>
    <scope>NUCLEOTIDE SEQUENCE [LARGE SCALE GENOMIC DNA]</scope>
    <source>
        <strain evidence="1 2">4256</strain>
    </source>
</reference>
<proteinExistence type="predicted"/>
<gene>
    <name evidence="1" type="ORF">J2W40_003562</name>
</gene>
<dbReference type="InterPro" id="IPR021312">
    <property type="entry name" value="DUF2889"/>
</dbReference>
<organism evidence="1 2">
    <name type="scientific">Sphingobium xenophagum</name>
    <dbReference type="NCBI Taxonomy" id="121428"/>
    <lineage>
        <taxon>Bacteria</taxon>
        <taxon>Pseudomonadati</taxon>
        <taxon>Pseudomonadota</taxon>
        <taxon>Alphaproteobacteria</taxon>
        <taxon>Sphingomonadales</taxon>
        <taxon>Sphingomonadaceae</taxon>
        <taxon>Sphingobium</taxon>
    </lineage>
</organism>
<protein>
    <recommendedName>
        <fullName evidence="3">DUF2889 domain-containing protein</fullName>
    </recommendedName>
</protein>
<evidence type="ECO:0000313" key="1">
    <source>
        <dbReference type="EMBL" id="MDR7156717.1"/>
    </source>
</evidence>
<dbReference type="RefSeq" id="WP_310227231.1">
    <property type="nucleotide sequence ID" value="NZ_JAVDWV010000019.1"/>
</dbReference>
<name>A0ABU1X560_SPHXE</name>
<sequence>MRPKQLNFPPNPDYGTGSTIRRVSLRAGTDRIDGHLLDNFHEMRCSIMHDASIVTAITGQSIRIPTTVCPGAVDQLQSLVGIPIRTSMRDFYAKGIARHHCTHLLDLAVMAIGHAQSPSTEMLYQAEVPDELELPVPISIWRNGRLVFRWLVRQGAILEPQEFQGRPLGAGFAAWASLAFERDQLEAATILARTWLIAIGRRYRPSQAAGRPARDNPEMIGRCYAYSAGLVKTAVMTGAKEVHLNHHRRKA</sequence>
<keyword evidence="2" id="KW-1185">Reference proteome</keyword>